<dbReference type="AlphaFoldDB" id="A0A0A1TQP6"/>
<dbReference type="GO" id="GO:0005739">
    <property type="term" value="C:mitochondrion"/>
    <property type="evidence" value="ECO:0007669"/>
    <property type="project" value="UniProtKB-SubCell"/>
</dbReference>
<proteinExistence type="inferred from homology"/>
<sequence length="271" mass="29854">MFTGLIRRFSSEDTDLGVPSQDNPTMHGKDGINEVFIPSNMRRASPFRPPPLEPVCLHGYKDSTGEDSRLLNEAVAEEIRTMVPERLKLAEEWKLVYSLEQDGSSLSTLFQKCKVHEGERVGFVLVVRDEDDCTFGAYLSEYPHPAPSYFGNGECFLWRVSTLPSLPPPPSADTTNLFRSTTLASPTRDSHGHGDMIRFKAFPYSGLNDCYINCEAGFLSVGSGGGKYGLWLDDTLDVGHSSTCDTFGNEPLSDVGEKFNVVGVEVWVLGA</sequence>
<keyword evidence="8" id="KW-1185">Reference proteome</keyword>
<keyword evidence="3" id="KW-0496">Mitochondrion</keyword>
<dbReference type="EMBL" id="CDHN01000005">
    <property type="protein sequence ID" value="CEJ93412.1"/>
    <property type="molecule type" value="Genomic_DNA"/>
</dbReference>
<dbReference type="GO" id="GO:0006979">
    <property type="term" value="P:response to oxidative stress"/>
    <property type="evidence" value="ECO:0007669"/>
    <property type="project" value="TreeGrafter"/>
</dbReference>
<evidence type="ECO:0000256" key="2">
    <source>
        <dbReference type="ARBA" id="ARBA00009540"/>
    </source>
</evidence>
<organism evidence="7 8">
    <name type="scientific">[Torrubiella] hemipterigena</name>
    <dbReference type="NCBI Taxonomy" id="1531966"/>
    <lineage>
        <taxon>Eukaryota</taxon>
        <taxon>Fungi</taxon>
        <taxon>Dikarya</taxon>
        <taxon>Ascomycota</taxon>
        <taxon>Pezizomycotina</taxon>
        <taxon>Sordariomycetes</taxon>
        <taxon>Hypocreomycetidae</taxon>
        <taxon>Hypocreales</taxon>
        <taxon>Clavicipitaceae</taxon>
        <taxon>Clavicipitaceae incertae sedis</taxon>
        <taxon>'Torrubiella' clade</taxon>
    </lineage>
</organism>
<comment type="similarity">
    <text evidence="2">Belongs to the OXR1 family.</text>
</comment>
<accession>A0A0A1TQP6</accession>
<name>A0A0A1TQP6_9HYPO</name>
<comment type="function">
    <text evidence="4">May be involved in protection from oxidative damage.</text>
</comment>
<dbReference type="PROSITE" id="PS51886">
    <property type="entry name" value="TLDC"/>
    <property type="match status" value="1"/>
</dbReference>
<evidence type="ECO:0000313" key="8">
    <source>
        <dbReference type="Proteomes" id="UP000039046"/>
    </source>
</evidence>
<dbReference type="SMART" id="SM00584">
    <property type="entry name" value="TLDc"/>
    <property type="match status" value="1"/>
</dbReference>
<dbReference type="PANTHER" id="PTHR23354:SF62">
    <property type="entry name" value="MUSTARD, ISOFORM V"/>
    <property type="match status" value="1"/>
</dbReference>
<evidence type="ECO:0000256" key="4">
    <source>
        <dbReference type="ARBA" id="ARBA00037112"/>
    </source>
</evidence>
<dbReference type="STRING" id="1531966.A0A0A1TQP6"/>
<evidence type="ECO:0000313" key="7">
    <source>
        <dbReference type="EMBL" id="CEJ93412.1"/>
    </source>
</evidence>
<evidence type="ECO:0000256" key="3">
    <source>
        <dbReference type="ARBA" id="ARBA00023128"/>
    </source>
</evidence>
<evidence type="ECO:0000259" key="6">
    <source>
        <dbReference type="PROSITE" id="PS51886"/>
    </source>
</evidence>
<dbReference type="Pfam" id="PF07534">
    <property type="entry name" value="TLD"/>
    <property type="match status" value="1"/>
</dbReference>
<feature type="domain" description="TLDc" evidence="6">
    <location>
        <begin position="69"/>
        <end position="270"/>
    </location>
</feature>
<reference evidence="7 8" key="1">
    <citation type="journal article" date="2015" name="Genome Announc.">
        <title>Draft Genome Sequence and Gene Annotation of the Entomopathogenic Fungus Verticillium hemipterigenum.</title>
        <authorList>
            <person name="Horn F."/>
            <person name="Habel A."/>
            <person name="Scharf D.H."/>
            <person name="Dworschak J."/>
            <person name="Brakhage A.A."/>
            <person name="Guthke R."/>
            <person name="Hertweck C."/>
            <person name="Linde J."/>
        </authorList>
    </citation>
    <scope>NUCLEOTIDE SEQUENCE [LARGE SCALE GENOMIC DNA]</scope>
</reference>
<comment type="subcellular location">
    <subcellularLocation>
        <location evidence="1">Mitochondrion</location>
    </subcellularLocation>
</comment>
<dbReference type="InterPro" id="IPR006571">
    <property type="entry name" value="TLDc_dom"/>
</dbReference>
<evidence type="ECO:0000256" key="1">
    <source>
        <dbReference type="ARBA" id="ARBA00004173"/>
    </source>
</evidence>
<dbReference type="GO" id="GO:0005634">
    <property type="term" value="C:nucleus"/>
    <property type="evidence" value="ECO:0007669"/>
    <property type="project" value="TreeGrafter"/>
</dbReference>
<dbReference type="Proteomes" id="UP000039046">
    <property type="component" value="Unassembled WGS sequence"/>
</dbReference>
<protein>
    <recommendedName>
        <fullName evidence="5">Oxidation resistance protein 1</fullName>
    </recommendedName>
</protein>
<evidence type="ECO:0000256" key="5">
    <source>
        <dbReference type="ARBA" id="ARBA00040604"/>
    </source>
</evidence>
<gene>
    <name evidence="7" type="ORF">VHEMI09004</name>
</gene>
<dbReference type="HOGENOM" id="CLU_029204_0_1_1"/>
<dbReference type="OrthoDB" id="5595751at2759"/>
<dbReference type="PANTHER" id="PTHR23354">
    <property type="entry name" value="NUCLEOLAR PROTEIN 7/ESTROGEN RECEPTOR COACTIVATOR-RELATED"/>
    <property type="match status" value="1"/>
</dbReference>